<dbReference type="PROSITE" id="PS00552">
    <property type="entry name" value="HTH_MERR_1"/>
    <property type="match status" value="1"/>
</dbReference>
<evidence type="ECO:0000256" key="1">
    <source>
        <dbReference type="ARBA" id="ARBA00023125"/>
    </source>
</evidence>
<keyword evidence="1" id="KW-0238">DNA-binding</keyword>
<dbReference type="InterPro" id="IPR009061">
    <property type="entry name" value="DNA-bd_dom_put_sf"/>
</dbReference>
<dbReference type="PROSITE" id="PS50937">
    <property type="entry name" value="HTH_MERR_2"/>
    <property type="match status" value="1"/>
</dbReference>
<dbReference type="PANTHER" id="PTHR30204">
    <property type="entry name" value="REDOX-CYCLING DRUG-SENSING TRANSCRIPTIONAL ACTIVATOR SOXR"/>
    <property type="match status" value="1"/>
</dbReference>
<feature type="domain" description="HTH merR-type" evidence="3">
    <location>
        <begin position="18"/>
        <end position="83"/>
    </location>
</feature>
<dbReference type="CDD" id="cd01282">
    <property type="entry name" value="HTH_MerR-like_sg3"/>
    <property type="match status" value="1"/>
</dbReference>
<organism evidence="4">
    <name type="scientific">Streptomyces sp. NRRL 5331</name>
    <dbReference type="NCBI Taxonomy" id="159599"/>
    <lineage>
        <taxon>Bacteria</taxon>
        <taxon>Bacillati</taxon>
        <taxon>Actinomycetota</taxon>
        <taxon>Actinomycetes</taxon>
        <taxon>Kitasatosporales</taxon>
        <taxon>Streptomycetaceae</taxon>
        <taxon>Streptomyces</taxon>
    </lineage>
</organism>
<reference evidence="4" key="1">
    <citation type="submission" date="2002-02" db="EMBL/GenBank/DDBJ databases">
        <title>Amplification of the ask-asd operon in aminoethoxyvinylglycine-producing Streptomyces sp. NRRL 5331 results in stimulation of aminoethoxyvinylglycine production.</title>
        <authorList>
            <person name="Cuadrado Y."/>
        </authorList>
    </citation>
    <scope>NUCLEOTIDE SEQUENCE</scope>
    <source>
        <strain evidence="4">NRRL 5331</strain>
    </source>
</reference>
<evidence type="ECO:0000313" key="4">
    <source>
        <dbReference type="EMBL" id="CAD24814.1"/>
    </source>
</evidence>
<feature type="region of interest" description="Disordered" evidence="2">
    <location>
        <begin position="128"/>
        <end position="158"/>
    </location>
</feature>
<name>Q8GIQ6_9ACTN</name>
<evidence type="ECO:0000259" key="3">
    <source>
        <dbReference type="PROSITE" id="PS50937"/>
    </source>
</evidence>
<accession>Q8GIQ6</accession>
<evidence type="ECO:0000256" key="2">
    <source>
        <dbReference type="SAM" id="MobiDB-lite"/>
    </source>
</evidence>
<feature type="compositionally biased region" description="Pro residues" evidence="2">
    <location>
        <begin position="144"/>
        <end position="158"/>
    </location>
</feature>
<gene>
    <name evidence="4" type="primary">merR</name>
</gene>
<dbReference type="InterPro" id="IPR047057">
    <property type="entry name" value="MerR_fam"/>
</dbReference>
<dbReference type="SUPFAM" id="SSF46955">
    <property type="entry name" value="Putative DNA-binding domain"/>
    <property type="match status" value="1"/>
</dbReference>
<dbReference type="SMART" id="SM00422">
    <property type="entry name" value="HTH_MERR"/>
    <property type="match status" value="1"/>
</dbReference>
<dbReference type="GO" id="GO:0003677">
    <property type="term" value="F:DNA binding"/>
    <property type="evidence" value="ECO:0007669"/>
    <property type="project" value="UniProtKB-KW"/>
</dbReference>
<dbReference type="Pfam" id="PF13411">
    <property type="entry name" value="MerR_1"/>
    <property type="match status" value="1"/>
</dbReference>
<dbReference type="PANTHER" id="PTHR30204:SF93">
    <property type="entry name" value="HTH MERR-TYPE DOMAIN-CONTAINING PROTEIN"/>
    <property type="match status" value="1"/>
</dbReference>
<dbReference type="GO" id="GO:0003700">
    <property type="term" value="F:DNA-binding transcription factor activity"/>
    <property type="evidence" value="ECO:0007669"/>
    <property type="project" value="InterPro"/>
</dbReference>
<dbReference type="EMBL" id="AJ437313">
    <property type="protein sequence ID" value="CAD24814.1"/>
    <property type="molecule type" value="Genomic_DNA"/>
</dbReference>
<dbReference type="AlphaFoldDB" id="Q8GIQ6"/>
<dbReference type="InterPro" id="IPR000551">
    <property type="entry name" value="MerR-type_HTH_dom"/>
</dbReference>
<dbReference type="PRINTS" id="PR00040">
    <property type="entry name" value="HTHMERR"/>
</dbReference>
<sequence length="158" mass="17118">MKVKAGRYEGQGGAGMLIGELSRRTGVNAHLLRYYESQGLLRPTRSPGGYREYTDDVVLTVTQIRNLLAAGLSTQEIAYTLPCATGPSPELEPCAKVLDVLRARLRGIDARIDALLDTRRSLGDYIEATERRRRATDASGGPPACEPRPAPPGSRIPS</sequence>
<proteinExistence type="predicted"/>
<dbReference type="Gene3D" id="1.10.1660.10">
    <property type="match status" value="1"/>
</dbReference>
<protein>
    <submittedName>
        <fullName evidence="4">Mercury resistance regulator</fullName>
    </submittedName>
</protein>